<evidence type="ECO:0000313" key="15">
    <source>
        <dbReference type="Proteomes" id="UP000694580"/>
    </source>
</evidence>
<dbReference type="GO" id="GO:0072583">
    <property type="term" value="P:clathrin-dependent endocytosis"/>
    <property type="evidence" value="ECO:0007669"/>
    <property type="project" value="InterPro"/>
</dbReference>
<evidence type="ECO:0000256" key="3">
    <source>
        <dbReference type="ARBA" id="ARBA00006613"/>
    </source>
</evidence>
<dbReference type="SUPFAM" id="SSF48371">
    <property type="entry name" value="ARM repeat"/>
    <property type="match status" value="1"/>
</dbReference>
<keyword evidence="4 10" id="KW-0813">Transport</keyword>
<dbReference type="GO" id="GO:0006886">
    <property type="term" value="P:intracellular protein transport"/>
    <property type="evidence" value="ECO:0007669"/>
    <property type="project" value="UniProtKB-UniRule"/>
</dbReference>
<name>A0AAY4CLT9_9TELE</name>
<keyword evidence="15" id="KW-1185">Reference proteome</keyword>
<gene>
    <name evidence="14" type="primary">AP2A1</name>
</gene>
<keyword evidence="9 10" id="KW-0168">Coated pit</keyword>
<dbReference type="InterPro" id="IPR016024">
    <property type="entry name" value="ARM-type_fold"/>
</dbReference>
<evidence type="ECO:0000256" key="10">
    <source>
        <dbReference type="PIRNR" id="PIRNR037091"/>
    </source>
</evidence>
<dbReference type="InterPro" id="IPR003164">
    <property type="entry name" value="Clathrin_a-adaptin_app_sub_C"/>
</dbReference>
<dbReference type="SUPFAM" id="SSF55711">
    <property type="entry name" value="Subdomain of clathrin and coatomer appendage domain"/>
    <property type="match status" value="1"/>
</dbReference>
<accession>A0AAY4CLT9</accession>
<keyword evidence="7 10" id="KW-0653">Protein transport</keyword>
<evidence type="ECO:0000256" key="4">
    <source>
        <dbReference type="ARBA" id="ARBA00022448"/>
    </source>
</evidence>
<dbReference type="GO" id="GO:0030122">
    <property type="term" value="C:AP-2 adaptor complex"/>
    <property type="evidence" value="ECO:0007669"/>
    <property type="project" value="InterPro"/>
</dbReference>
<keyword evidence="8 10" id="KW-0472">Membrane</keyword>
<dbReference type="Gene3D" id="1.25.10.10">
    <property type="entry name" value="Leucine-rich Repeat Variant"/>
    <property type="match status" value="1"/>
</dbReference>
<reference evidence="14" key="2">
    <citation type="submission" date="2025-08" db="UniProtKB">
        <authorList>
            <consortium name="Ensembl"/>
        </authorList>
    </citation>
    <scope>IDENTIFICATION</scope>
</reference>
<dbReference type="Pfam" id="PF02883">
    <property type="entry name" value="Alpha_adaptinC2"/>
    <property type="match status" value="1"/>
</dbReference>
<dbReference type="Pfam" id="PF01602">
    <property type="entry name" value="Adaptin_N"/>
    <property type="match status" value="1"/>
</dbReference>
<dbReference type="Pfam" id="PF02296">
    <property type="entry name" value="Alpha_adaptin_C"/>
    <property type="match status" value="1"/>
</dbReference>
<evidence type="ECO:0000313" key="14">
    <source>
        <dbReference type="Ensembl" id="ENSDCDP00010034078.1"/>
    </source>
</evidence>
<evidence type="ECO:0000256" key="7">
    <source>
        <dbReference type="ARBA" id="ARBA00022927"/>
    </source>
</evidence>
<evidence type="ECO:0000256" key="6">
    <source>
        <dbReference type="ARBA" id="ARBA00022583"/>
    </source>
</evidence>
<reference evidence="14" key="3">
    <citation type="submission" date="2025-09" db="UniProtKB">
        <authorList>
            <consortium name="Ensembl"/>
        </authorList>
    </citation>
    <scope>IDENTIFICATION</scope>
</reference>
<dbReference type="SUPFAM" id="SSF49348">
    <property type="entry name" value="Clathrin adaptor appendage domain"/>
    <property type="match status" value="1"/>
</dbReference>
<keyword evidence="5" id="KW-1003">Cell membrane</keyword>
<evidence type="ECO:0000256" key="8">
    <source>
        <dbReference type="ARBA" id="ARBA00023136"/>
    </source>
</evidence>
<dbReference type="InterPro" id="IPR050840">
    <property type="entry name" value="Adaptor_Complx_Large_Subunit"/>
</dbReference>
<dbReference type="FunFam" id="2.60.40.1230:FF:000003">
    <property type="entry name" value="AP-2 complex subunit alpha"/>
    <property type="match status" value="1"/>
</dbReference>
<feature type="region of interest" description="Disordered" evidence="12">
    <location>
        <begin position="599"/>
        <end position="653"/>
    </location>
</feature>
<dbReference type="Gene3D" id="2.60.40.1230">
    <property type="match status" value="1"/>
</dbReference>
<dbReference type="Ensembl" id="ENSDCDT00010042118.1">
    <property type="protein sequence ID" value="ENSDCDP00010034078.1"/>
    <property type="gene ID" value="ENSDCDG00010021486.1"/>
</dbReference>
<proteinExistence type="inferred from homology"/>
<evidence type="ECO:0000256" key="1">
    <source>
        <dbReference type="ARBA" id="ARBA00004236"/>
    </source>
</evidence>
<dbReference type="InterPro" id="IPR011989">
    <property type="entry name" value="ARM-like"/>
</dbReference>
<dbReference type="Gene3D" id="3.30.310.10">
    <property type="entry name" value="TATA-Binding Protein"/>
    <property type="match status" value="1"/>
</dbReference>
<dbReference type="FunFam" id="1.25.10.10:FF:000020">
    <property type="entry name" value="AP-2 complex subunit alpha"/>
    <property type="match status" value="1"/>
</dbReference>
<dbReference type="GO" id="GO:0035615">
    <property type="term" value="F:clathrin adaptor activity"/>
    <property type="evidence" value="ECO:0007669"/>
    <property type="project" value="InterPro"/>
</dbReference>
<dbReference type="InterPro" id="IPR009028">
    <property type="entry name" value="Coatomer/calthrin_app_sub_C"/>
</dbReference>
<evidence type="ECO:0000256" key="11">
    <source>
        <dbReference type="PIRSR" id="PIRSR037091-1"/>
    </source>
</evidence>
<feature type="binding site" evidence="11">
    <location>
        <position position="53"/>
    </location>
    <ligand>
        <name>a 1,2-diacyl-sn-glycero-3-phospho-(1D-myo-inositol-3,4,5-trisphosphate)</name>
        <dbReference type="ChEBI" id="CHEBI:57836"/>
    </ligand>
</feature>
<keyword evidence="6 10" id="KW-0254">Endocytosis</keyword>
<comment type="similarity">
    <text evidence="3 10">Belongs to the adaptor complexes large subunit family.</text>
</comment>
<dbReference type="InterPro" id="IPR008152">
    <property type="entry name" value="Clathrin_a/b/g-adaptin_app_Ig"/>
</dbReference>
<dbReference type="InterPro" id="IPR012295">
    <property type="entry name" value="TBP_dom_sf"/>
</dbReference>
<evidence type="ECO:0000256" key="12">
    <source>
        <dbReference type="SAM" id="MobiDB-lite"/>
    </source>
</evidence>
<comment type="subunit">
    <text evidence="10">Adaptor protein complex 2 (AP-2) is a heterotetramer composed of two large adaptins (alpha-type subunit AP2A1 or AP2A2 and beta-type subunit AP2B1), a medium adaptin (mu-type subunit AP2M1) and a small adaptin (sigma-type subunit AP2S1).</text>
</comment>
<feature type="binding site" evidence="11">
    <location>
        <position position="43"/>
    </location>
    <ligand>
        <name>a 1,2-diacyl-sn-glycero-3-phospho-(1D-myo-inositol-3,4,5-trisphosphate)</name>
        <dbReference type="ChEBI" id="CHEBI:57836"/>
    </ligand>
</feature>
<dbReference type="PANTHER" id="PTHR22780">
    <property type="entry name" value="ADAPTIN, ALPHA/GAMMA/EPSILON"/>
    <property type="match status" value="1"/>
</dbReference>
<evidence type="ECO:0000259" key="13">
    <source>
        <dbReference type="SMART" id="SM00809"/>
    </source>
</evidence>
<evidence type="ECO:0000256" key="2">
    <source>
        <dbReference type="ARBA" id="ARBA00004277"/>
    </source>
</evidence>
<evidence type="ECO:0000256" key="9">
    <source>
        <dbReference type="ARBA" id="ARBA00023176"/>
    </source>
</evidence>
<dbReference type="SMART" id="SM00809">
    <property type="entry name" value="Alpha_adaptinC2"/>
    <property type="match status" value="1"/>
</dbReference>
<dbReference type="AlphaFoldDB" id="A0AAY4CLT9"/>
<protein>
    <recommendedName>
        <fullName evidence="10">AP-2 complex subunit alpha</fullName>
    </recommendedName>
</protein>
<comment type="subcellular location">
    <subcellularLocation>
        <location evidence="1">Cell membrane</location>
    </subcellularLocation>
    <subcellularLocation>
        <location evidence="2">Membrane</location>
        <location evidence="2">Coated pit</location>
        <topology evidence="2">Peripheral membrane protein</topology>
        <orientation evidence="2">Cytoplasmic side</orientation>
    </subcellularLocation>
</comment>
<dbReference type="InterPro" id="IPR017104">
    <property type="entry name" value="AP2_complex_asu"/>
</dbReference>
<dbReference type="InterPro" id="IPR013041">
    <property type="entry name" value="Clathrin_app_Ig-like_sf"/>
</dbReference>
<dbReference type="Proteomes" id="UP000694580">
    <property type="component" value="Chromosome 7"/>
</dbReference>
<organism evidence="14 15">
    <name type="scientific">Denticeps clupeoides</name>
    <name type="common">denticle herring</name>
    <dbReference type="NCBI Taxonomy" id="299321"/>
    <lineage>
        <taxon>Eukaryota</taxon>
        <taxon>Metazoa</taxon>
        <taxon>Chordata</taxon>
        <taxon>Craniata</taxon>
        <taxon>Vertebrata</taxon>
        <taxon>Euteleostomi</taxon>
        <taxon>Actinopterygii</taxon>
        <taxon>Neopterygii</taxon>
        <taxon>Teleostei</taxon>
        <taxon>Clupei</taxon>
        <taxon>Clupeiformes</taxon>
        <taxon>Denticipitoidei</taxon>
        <taxon>Denticipitidae</taxon>
        <taxon>Denticeps</taxon>
    </lineage>
</organism>
<sequence length="944" mass="104565">MPAVSKGDGMRGLAVFISDIRNCKSKEAEIKRINKELANIRSKFKGDKALDGYSKKKYVCKLLFIFLLGHDIDFGHMEAVNLLSSNKYTEKQIGYLFISVLVNSNSELIRLINNGIKNDLSSRNPTFMCLALHCIANVGSREMAEAFAGEIPRILVAGDTMDSVKQSAALCLLRLYKTSPDLVLMGEWTSRVVHLLNDQHMVCSRKPQSRYLISTLATIVSSASTDLQDYTYYFVPAPWLSCKLLRLLQCYPPPEDGAVKGRLVECLETILNKAQEPPKSKKVQHSNAKNAILFEAIALIIHYDSEPNLLVRACNQLGQFLQHRETNLRYLALESMCTLASSEFSHEAVKTHIETVINALKTERDVSVRQRAADLLYAMCDRSNAKQIVAEMLSYLETADYSIREEMVLKVAILAEKYAVDYSWYVDTILNLIRIAGDYVSEEVWYRVIQIVINRDDVQGYAAKTVFEALQAPACHENMVKVGGYILGEFGNLIAGDPRSSPLVQFNLLHSKFHLCSVPTRALLLSAYIKFINLFPETKSTIQEVLRSDSQIRNSDVELQQRAVEYLKLSSIASTDVLATVLEEMPPFPERESSILAKLKKKKGPGAVSSTEQEDGKREGGELNGGGERGADSTIASTPSPSADLLGLRSSGPVSAAPPSAGSLLVDVFSEAGPAAPAAAVNDDGFLSSAPPSVVSEDPAPPMPQSDELLHKFVCKSNGVLFENQLLQIGVKSEYRQNLGRMYLFYGNKTSVQFVSFSTSVTYTGELQSHIHELSTKPVEPLVEGGAQVQQVINIECLTDFSDAPLLNIKFRYGGALQNLTLKLPVTVNKFFQPTEMVSHDFFQRWKQLSQPQQEAQKIFKASHGMDKEVLKGKLLGLGMALLENVDPNPENFVCAGVIQTKAQQVGCLLRLEPNAQAQMYRLTLRSSKDTVSKRLCDLLAEQF</sequence>
<dbReference type="GeneTree" id="ENSGT00950000182838"/>
<comment type="function">
    <text evidence="10">Component of the adaptor protein complex 2 (AP-2). Adaptor protein complexes function in protein transport via transport vesicles in different membrane traffic pathways. Adaptor protein complexes are vesicle coat components and appear to be involved in cargo selection and vesicle formation. AP-2 is involved in clathrin-dependent endocytosis in which cargo proteins are incorporated into vesicles surrounded by clathrin (clathrin-coated vesicles, CCVs) which are destined for fusion with the early endosome. The clathrin lattice serves as a mechanical scaffold but is itself unable to bind directly to membrane components. Clathrin-associated adaptor protein (AP) complexes which can bind directly to both the clathrin lattice and to the lipid and protein components of membranes are considered to be the major clathrin adaptors contributing the CCV formation. AP-2 also serves as a cargo receptor to selectively sort the membrane proteins involved in receptor-mediated endocytosis. AP-2 seems to play a role in the recycling of synaptic vesicle membranes from the presynaptic surface. AP-2 recognizes Y-X-X-[FILMV] (Y-X-X-Phi) and [ED]-X-X-X-L-[LI] endocytosis signal motifs within the cytosolic tails of transmembrane cargo molecules. AP-2 may also play a role in maintaining normal post-endocytic trafficking through the ARF6-regulated, non-clathrin pathway. The AP-2 alpha subunit binds polyphosphoinositide-containing lipids, positioning AP-2 on the membrane. The AP-2 alpha subunit acts via its C-terminal appendage domain as a scaffolding platform for endocytic accessory proteins. The AP-2 alpha and AP-2 sigma subunits are thought to contribute to the recognition of the [ED]-X-X-X-L-[LI] motif.</text>
</comment>
<evidence type="ECO:0000256" key="5">
    <source>
        <dbReference type="ARBA" id="ARBA00022475"/>
    </source>
</evidence>
<reference evidence="14 15" key="1">
    <citation type="submission" date="2020-06" db="EMBL/GenBank/DDBJ databases">
        <authorList>
            <consortium name="Wellcome Sanger Institute Data Sharing"/>
        </authorList>
    </citation>
    <scope>NUCLEOTIDE SEQUENCE [LARGE SCALE GENOMIC DNA]</scope>
</reference>
<dbReference type="FunFam" id="3.30.310.10:FF:000004">
    <property type="entry name" value="AP-2 complex subunit alpha"/>
    <property type="match status" value="1"/>
</dbReference>
<feature type="binding site" evidence="11">
    <location>
        <begin position="57"/>
        <end position="61"/>
    </location>
    <ligand>
        <name>a 1,2-diacyl-sn-glycero-3-phospho-(1D-myo-inositol-3,4,5-trisphosphate)</name>
        <dbReference type="ChEBI" id="CHEBI:57836"/>
    </ligand>
</feature>
<dbReference type="InterPro" id="IPR002553">
    <property type="entry name" value="Clathrin/coatomer_adapt-like_N"/>
</dbReference>
<feature type="domain" description="Clathrin adaptor alpha/beta/gamma-adaptin appendage Ig-like subdomain" evidence="13">
    <location>
        <begin position="711"/>
        <end position="825"/>
    </location>
</feature>
<dbReference type="PIRSF" id="PIRSF037091">
    <property type="entry name" value="AP2_complex_alpha"/>
    <property type="match status" value="1"/>
</dbReference>
<feature type="binding site" evidence="11">
    <location>
        <begin position="11"/>
        <end position="12"/>
    </location>
    <ligand>
        <name>a 1,2-diacyl-sn-glycero-3-phospho-(1D-myo-inositol-3,4,5-trisphosphate)</name>
        <dbReference type="ChEBI" id="CHEBI:57836"/>
    </ligand>
</feature>